<dbReference type="Gene3D" id="3.90.1750.10">
    <property type="entry name" value="Hect, E3 ligase catalytic domains"/>
    <property type="match status" value="1"/>
</dbReference>
<dbReference type="STRING" id="1206466.K0KRP4"/>
<evidence type="ECO:0000256" key="2">
    <source>
        <dbReference type="ARBA" id="ARBA00006331"/>
    </source>
</evidence>
<dbReference type="EC" id="2.3.2.26" evidence="3"/>
<dbReference type="eggNOG" id="KOG0170">
    <property type="taxonomic scope" value="Eukaryota"/>
</dbReference>
<proteinExistence type="inferred from homology"/>
<dbReference type="CDD" id="cd00078">
    <property type="entry name" value="HECTc"/>
    <property type="match status" value="1"/>
</dbReference>
<reference evidence="9 10" key="1">
    <citation type="journal article" date="2012" name="Eukaryot. Cell">
        <title>Draft genome sequence of Wickerhamomyces ciferrii NRRL Y-1031 F-60-10.</title>
        <authorList>
            <person name="Schneider J."/>
            <person name="Andrea H."/>
            <person name="Blom J."/>
            <person name="Jaenicke S."/>
            <person name="Ruckert C."/>
            <person name="Schorsch C."/>
            <person name="Szczepanowski R."/>
            <person name="Farwick M."/>
            <person name="Goesmann A."/>
            <person name="Puhler A."/>
            <person name="Schaffer S."/>
            <person name="Tauch A."/>
            <person name="Kohler T."/>
            <person name="Brinkrolf K."/>
        </authorList>
    </citation>
    <scope>NUCLEOTIDE SEQUENCE [LARGE SCALE GENOMIC DNA]</scope>
    <source>
        <strain evidence="10">ATCC 14091 / BCRC 22168 / CBS 111 / JCM 3599 / NBRC 0793 / NRRL Y-1031 F-60-10</strain>
    </source>
</reference>
<feature type="compositionally biased region" description="Basic and acidic residues" evidence="7">
    <location>
        <begin position="681"/>
        <end position="691"/>
    </location>
</feature>
<name>K0KRP4_WICCF</name>
<feature type="region of interest" description="Disordered" evidence="7">
    <location>
        <begin position="1"/>
        <end position="133"/>
    </location>
</feature>
<dbReference type="Pfam" id="PF25579">
    <property type="entry name" value="TPR_TRIP12_N"/>
    <property type="match status" value="1"/>
</dbReference>
<dbReference type="InterPro" id="IPR011989">
    <property type="entry name" value="ARM-like"/>
</dbReference>
<dbReference type="Proteomes" id="UP000009328">
    <property type="component" value="Unassembled WGS sequence"/>
</dbReference>
<evidence type="ECO:0000256" key="3">
    <source>
        <dbReference type="ARBA" id="ARBA00012485"/>
    </source>
</evidence>
<dbReference type="InterPro" id="IPR035983">
    <property type="entry name" value="Hect_E3_ubiquitin_ligase"/>
</dbReference>
<evidence type="ECO:0000256" key="6">
    <source>
        <dbReference type="PROSITE-ProRule" id="PRU00104"/>
    </source>
</evidence>
<dbReference type="PANTHER" id="PTHR45670">
    <property type="entry name" value="E3 UBIQUITIN-PROTEIN LIGASE TRIP12"/>
    <property type="match status" value="1"/>
</dbReference>
<evidence type="ECO:0000256" key="4">
    <source>
        <dbReference type="ARBA" id="ARBA00022679"/>
    </source>
</evidence>
<evidence type="ECO:0000256" key="7">
    <source>
        <dbReference type="SAM" id="MobiDB-lite"/>
    </source>
</evidence>
<dbReference type="InterPro" id="IPR000569">
    <property type="entry name" value="HECT_dom"/>
</dbReference>
<dbReference type="eggNOG" id="KOG0168">
    <property type="taxonomic scope" value="Eukaryota"/>
</dbReference>
<keyword evidence="5 6" id="KW-0833">Ubl conjugation pathway</keyword>
<feature type="compositionally biased region" description="Polar residues" evidence="7">
    <location>
        <begin position="152"/>
        <end position="163"/>
    </location>
</feature>
<feature type="compositionally biased region" description="Polar residues" evidence="7">
    <location>
        <begin position="175"/>
        <end position="186"/>
    </location>
</feature>
<dbReference type="GO" id="GO:0061630">
    <property type="term" value="F:ubiquitin protein ligase activity"/>
    <property type="evidence" value="ECO:0007669"/>
    <property type="project" value="UniProtKB-EC"/>
</dbReference>
<dbReference type="GO" id="GO:0000209">
    <property type="term" value="P:protein polyubiquitination"/>
    <property type="evidence" value="ECO:0007669"/>
    <property type="project" value="TreeGrafter"/>
</dbReference>
<evidence type="ECO:0000313" key="9">
    <source>
        <dbReference type="EMBL" id="CCH44018.1"/>
    </source>
</evidence>
<dbReference type="HOGENOM" id="CLU_000366_1_1_1"/>
<dbReference type="InParanoid" id="K0KRP4"/>
<feature type="region of interest" description="Disordered" evidence="7">
    <location>
        <begin position="152"/>
        <end position="186"/>
    </location>
</feature>
<organism evidence="9 10">
    <name type="scientific">Wickerhamomyces ciferrii (strain ATCC 14091 / BCRC 22168 / CBS 111 / JCM 3599 / NBRC 0793 / NRRL Y-1031 F-60-10)</name>
    <name type="common">Yeast</name>
    <name type="synonym">Pichia ciferrii</name>
    <dbReference type="NCBI Taxonomy" id="1206466"/>
    <lineage>
        <taxon>Eukaryota</taxon>
        <taxon>Fungi</taxon>
        <taxon>Dikarya</taxon>
        <taxon>Ascomycota</taxon>
        <taxon>Saccharomycotina</taxon>
        <taxon>Saccharomycetes</taxon>
        <taxon>Phaffomycetales</taxon>
        <taxon>Wickerhamomycetaceae</taxon>
        <taxon>Wickerhamomyces</taxon>
    </lineage>
</organism>
<comment type="catalytic activity">
    <reaction evidence="1">
        <text>S-ubiquitinyl-[E2 ubiquitin-conjugating enzyme]-L-cysteine + [acceptor protein]-L-lysine = [E2 ubiquitin-conjugating enzyme]-L-cysteine + N(6)-ubiquitinyl-[acceptor protein]-L-lysine.</text>
        <dbReference type="EC" id="2.3.2.26"/>
    </reaction>
</comment>
<accession>K0KRP4</accession>
<gene>
    <name evidence="9" type="ORF">BN7_3575</name>
</gene>
<dbReference type="InterPro" id="IPR057948">
    <property type="entry name" value="TPR_TRIP12_N"/>
</dbReference>
<feature type="region of interest" description="Disordered" evidence="7">
    <location>
        <begin position="1164"/>
        <end position="1186"/>
    </location>
</feature>
<dbReference type="Gene3D" id="3.30.2160.10">
    <property type="entry name" value="Hect, E3 ligase catalytic domain"/>
    <property type="match status" value="1"/>
</dbReference>
<dbReference type="EMBL" id="CAIF01000101">
    <property type="protein sequence ID" value="CCH44018.1"/>
    <property type="molecule type" value="Genomic_DNA"/>
</dbReference>
<dbReference type="GO" id="GO:0016607">
    <property type="term" value="C:nuclear speck"/>
    <property type="evidence" value="ECO:0007669"/>
    <property type="project" value="TreeGrafter"/>
</dbReference>
<feature type="compositionally biased region" description="Basic and acidic residues" evidence="7">
    <location>
        <begin position="80"/>
        <end position="105"/>
    </location>
</feature>
<dbReference type="GO" id="GO:0043161">
    <property type="term" value="P:proteasome-mediated ubiquitin-dependent protein catabolic process"/>
    <property type="evidence" value="ECO:0007669"/>
    <property type="project" value="TreeGrafter"/>
</dbReference>
<feature type="compositionally biased region" description="Acidic residues" evidence="7">
    <location>
        <begin position="732"/>
        <end position="746"/>
    </location>
</feature>
<dbReference type="SUPFAM" id="SSF56204">
    <property type="entry name" value="Hect, E3 ligase catalytic domain"/>
    <property type="match status" value="1"/>
</dbReference>
<evidence type="ECO:0000256" key="1">
    <source>
        <dbReference type="ARBA" id="ARBA00000885"/>
    </source>
</evidence>
<dbReference type="InterPro" id="IPR016024">
    <property type="entry name" value="ARM-type_fold"/>
</dbReference>
<dbReference type="Pfam" id="PF00632">
    <property type="entry name" value="HECT"/>
    <property type="match status" value="1"/>
</dbReference>
<feature type="compositionally biased region" description="Acidic residues" evidence="7">
    <location>
        <begin position="55"/>
        <end position="71"/>
    </location>
</feature>
<dbReference type="PANTHER" id="PTHR45670:SF1">
    <property type="entry name" value="E3 UBIQUITIN-PROTEIN LIGASE HECTD1"/>
    <property type="match status" value="1"/>
</dbReference>
<dbReference type="Gene3D" id="3.30.2410.10">
    <property type="entry name" value="Hect, E3 ligase catalytic domain"/>
    <property type="match status" value="1"/>
</dbReference>
<dbReference type="SUPFAM" id="SSF48371">
    <property type="entry name" value="ARM repeat"/>
    <property type="match status" value="1"/>
</dbReference>
<comment type="caution">
    <text evidence="9">The sequence shown here is derived from an EMBL/GenBank/DDBJ whole genome shotgun (WGS) entry which is preliminary data.</text>
</comment>
<feature type="compositionally biased region" description="Basic and acidic residues" evidence="7">
    <location>
        <begin position="164"/>
        <end position="174"/>
    </location>
</feature>
<sequence>MGKPSSSKDALGASSKKKAKSINHDGDDDVIMKGTENKEVQNNQSIDTKHKDKSIEDDDHENNDNHDEDEEHSSLLRLSENFRRFSESQRELSHNDDEINEHHQDEYEDEDLMRSIHRHQSTNQESEEDDDEDLDLADDDAINAFRSLANRLSQAQQPGSSSSRNDDHDEDRSGRNTPGSANQNPDQVRNALAENMARLFPDAMGLFGGLGGQSQASQIRGLIEGLKNRDDSFLVLETLSELSERLLMMNAPMAEREIPSFQLAEAIVDVLNEPSFMEELELQLVACRCLYNFLEVNPDYIHAAVSNGAIEALQSKLLEISYIDLAEQALQALEFISRFAGSQILRKNCLMSCLQYLDFFTIHAQRKAITITANSVKYIREYEFELVEDIFPILQRIVIEFQDPQELDDCWLAISRIIKAFRSSKSLTKLVSSELLNQMVTVISNPDTKLATNLRLIKTLSSCARNDELSIKILQSDKVGECIIGSLSKYKKLNDQSNASNSTVSIEALMAAPKELILSILDFIINLLPSESNSILTFEFTKKDYSSINKSYNEFINSIYPLLINIYSSTVVYEIRHRCMISLIRIVSSLNDINILKNPSQVINLLASIVIQNKSIIRQNKKDSKPYMALLTSLILTYSLTEKDHNRFIKEFEREGLIADTSSLLEILRSDERATTNTTENKSDENNKNDDNNDNDNDNDNDPFGDDNDDDDDDDDEDNDNEQDGSEGRSEIDEDDVEDDYDEEYDNEQERSFLYNVSDQAIFKSLTIPQLLKHLIKYASDIEQSYLSKKASGNSKLEHLRLLDEISAVLKDDLQIKNFTPNDWIQTWENLQKALGDEKNSISSFELISSGIIEILSELFQPNKFESEFQNHICRESFLKIFKDESFELLIVKLQEALSRSESFEILHCGLNSNENRVQALGKQLKLKLHSDNELDEELQNCGLNSFVALIHAISSFGTINEFIYQRIRQKRLLRSGLFSEERNIRNLSNEFHLEFSIDGEIIPYESTIFGVLFKNGLEKNPNFDANQFWNQTHQIEFKKIDGPSPKNSTFDDRYTEFDDGESDSNKLDHPITINILNLLKILNEFNDSNSSLFLNFKLTAKLNRQLEEALIVVGGIMPTWSVNIPRKYPFLFPIDTRIFFLQSTSFGYSRIIQLWNSRITQDRNGENEDNSSFNGQIPLGRPSKQKLRVDRSQLFQSLLKILDKYASRPSILEIEFVGEAGTGLGPTLEFYSNVSKEFLRKQYGLWRDENDHNDYISNANGLFPVPIREKSINKIKDHSKYFRNLGKFISRALIDNRIVDFHFNKVFFEIASSIVNKQEIPKYILYKKLKIVDPQMFKSLDYMMKNKHQLSNLTINFTLPGYNKIELIPNGTNIYVDETNFDKYIDKIVEFTLGGNVKKQIESFIIGFSEIFPYSSLTIFSSKELVEMMGNANEDWSYETIIGSIHADHGYTIDSPSVQRLIEFMTRLNKTERRLFLQFLTGSPRLPIGGFKMMRPVFTVVLKHGESGLKSDDFLPSVMTCANYLKLPDYSSQGILEERLLKAIHEGGGAFLLS</sequence>
<feature type="domain" description="HECT" evidence="8">
    <location>
        <begin position="1203"/>
        <end position="1555"/>
    </location>
</feature>
<comment type="similarity">
    <text evidence="2">Belongs to the UPL family. K-HECT subfamily.</text>
</comment>
<feature type="active site" description="Glycyl thioester intermediate" evidence="6">
    <location>
        <position position="1522"/>
    </location>
</feature>
<feature type="compositionally biased region" description="Acidic residues" evidence="7">
    <location>
        <begin position="692"/>
        <end position="725"/>
    </location>
</feature>
<dbReference type="InterPro" id="IPR045322">
    <property type="entry name" value="HECTD1/TRIP12-like"/>
</dbReference>
<dbReference type="Gene3D" id="1.25.10.10">
    <property type="entry name" value="Leucine-rich Repeat Variant"/>
    <property type="match status" value="1"/>
</dbReference>
<feature type="region of interest" description="Disordered" evidence="7">
    <location>
        <begin position="670"/>
        <end position="746"/>
    </location>
</feature>
<dbReference type="FunCoup" id="K0KRP4">
    <property type="interactions" value="1257"/>
</dbReference>
<dbReference type="PROSITE" id="PS50237">
    <property type="entry name" value="HECT"/>
    <property type="match status" value="1"/>
</dbReference>
<protein>
    <recommendedName>
        <fullName evidence="3">HECT-type E3 ubiquitin transferase</fullName>
        <ecNumber evidence="3">2.3.2.26</ecNumber>
    </recommendedName>
</protein>
<keyword evidence="10" id="KW-1185">Reference proteome</keyword>
<evidence type="ECO:0000256" key="5">
    <source>
        <dbReference type="ARBA" id="ARBA00022786"/>
    </source>
</evidence>
<evidence type="ECO:0000259" key="8">
    <source>
        <dbReference type="PROSITE" id="PS50237"/>
    </source>
</evidence>
<evidence type="ECO:0000313" key="10">
    <source>
        <dbReference type="Proteomes" id="UP000009328"/>
    </source>
</evidence>
<feature type="compositionally biased region" description="Low complexity" evidence="7">
    <location>
        <begin position="1"/>
        <end position="14"/>
    </location>
</feature>
<dbReference type="SMART" id="SM00119">
    <property type="entry name" value="HECTc"/>
    <property type="match status" value="1"/>
</dbReference>
<keyword evidence="4" id="KW-0808">Transferase</keyword>